<sequence length="297" mass="30570">MTEIPSKKWALLIGVGVLVVGLIVGVVLVMQRQLFGKKAAVPTGSTTVSISPAQANIPVGQSQTVTVYINPSGIPISAVAVRLKYNFSGASPEATVADIQMDSFLIAEEDWNCPIKTSSITGNQVSIDIACINSDTSGFVSAYEFPMASFVLNAGSVPGINPVVVTFDEVQSAITRKSDGEDILLTPSATGQYTIMSDSVPTQTPTRTPTPSAVLSPTPTTVPDDDNDTVTPTPTPTPGSGATDSTTNTTTTTTSSTTSNGGGDQGQLLTTGFSLPTILITAAGILAFGWGGVLLLR</sequence>
<keyword evidence="2" id="KW-0812">Transmembrane</keyword>
<feature type="transmembrane region" description="Helical" evidence="2">
    <location>
        <begin position="9"/>
        <end position="30"/>
    </location>
</feature>
<evidence type="ECO:0000313" key="4">
    <source>
        <dbReference type="Proteomes" id="UP000034364"/>
    </source>
</evidence>
<dbReference type="Proteomes" id="UP000034364">
    <property type="component" value="Unassembled WGS sequence"/>
</dbReference>
<feature type="transmembrane region" description="Helical" evidence="2">
    <location>
        <begin position="273"/>
        <end position="296"/>
    </location>
</feature>
<feature type="compositionally biased region" description="Low complexity" evidence="1">
    <location>
        <begin position="201"/>
        <end position="222"/>
    </location>
</feature>
<accession>A0A0G1UFH8</accession>
<gene>
    <name evidence="3" type="ORF">UX87_C0003G0004</name>
</gene>
<evidence type="ECO:0000256" key="2">
    <source>
        <dbReference type="SAM" id="Phobius"/>
    </source>
</evidence>
<proteinExistence type="predicted"/>
<feature type="region of interest" description="Disordered" evidence="1">
    <location>
        <begin position="194"/>
        <end position="266"/>
    </location>
</feature>
<evidence type="ECO:0000256" key="1">
    <source>
        <dbReference type="SAM" id="MobiDB-lite"/>
    </source>
</evidence>
<evidence type="ECO:0000313" key="3">
    <source>
        <dbReference type="EMBL" id="KKU64863.1"/>
    </source>
</evidence>
<organism evidence="3 4">
    <name type="scientific">Candidatus Amesbacteria bacterium GW2011_GWA1_47_16</name>
    <dbReference type="NCBI Taxonomy" id="1618353"/>
    <lineage>
        <taxon>Bacteria</taxon>
        <taxon>Candidatus Amesiibacteriota</taxon>
    </lineage>
</organism>
<keyword evidence="2" id="KW-0472">Membrane</keyword>
<comment type="caution">
    <text evidence="3">The sequence shown here is derived from an EMBL/GenBank/DDBJ whole genome shotgun (WGS) entry which is preliminary data.</text>
</comment>
<protein>
    <submittedName>
        <fullName evidence="3">FMN-binding domain protein</fullName>
    </submittedName>
</protein>
<keyword evidence="2" id="KW-1133">Transmembrane helix</keyword>
<dbReference type="EMBL" id="LCNV01000003">
    <property type="protein sequence ID" value="KKU64863.1"/>
    <property type="molecule type" value="Genomic_DNA"/>
</dbReference>
<name>A0A0G1UFH8_9BACT</name>
<feature type="compositionally biased region" description="Low complexity" evidence="1">
    <location>
        <begin position="238"/>
        <end position="259"/>
    </location>
</feature>
<dbReference type="AlphaFoldDB" id="A0A0G1UFH8"/>
<reference evidence="3 4" key="1">
    <citation type="journal article" date="2015" name="Nature">
        <title>rRNA introns, odd ribosomes, and small enigmatic genomes across a large radiation of phyla.</title>
        <authorList>
            <person name="Brown C.T."/>
            <person name="Hug L.A."/>
            <person name="Thomas B.C."/>
            <person name="Sharon I."/>
            <person name="Castelle C.J."/>
            <person name="Singh A."/>
            <person name="Wilkins M.J."/>
            <person name="Williams K.H."/>
            <person name="Banfield J.F."/>
        </authorList>
    </citation>
    <scope>NUCLEOTIDE SEQUENCE [LARGE SCALE GENOMIC DNA]</scope>
</reference>